<dbReference type="RefSeq" id="WP_286056385.1">
    <property type="nucleotide sequence ID" value="NZ_JASVWF010000008.1"/>
</dbReference>
<dbReference type="EMBL" id="JASVWF010000008">
    <property type="protein sequence ID" value="MDL5159780.1"/>
    <property type="molecule type" value="Genomic_DNA"/>
</dbReference>
<protein>
    <submittedName>
        <fullName evidence="1">Uncharacterized protein</fullName>
    </submittedName>
</protein>
<evidence type="ECO:0000313" key="2">
    <source>
        <dbReference type="Proteomes" id="UP001231924"/>
    </source>
</evidence>
<keyword evidence="2" id="KW-1185">Reference proteome</keyword>
<dbReference type="Proteomes" id="UP001231924">
    <property type="component" value="Unassembled WGS sequence"/>
</dbReference>
<comment type="caution">
    <text evidence="1">The sequence shown here is derived from an EMBL/GenBank/DDBJ whole genome shotgun (WGS) entry which is preliminary data.</text>
</comment>
<organism evidence="1 2">
    <name type="scientific">Actinomycetospora termitidis</name>
    <dbReference type="NCBI Taxonomy" id="3053470"/>
    <lineage>
        <taxon>Bacteria</taxon>
        <taxon>Bacillati</taxon>
        <taxon>Actinomycetota</taxon>
        <taxon>Actinomycetes</taxon>
        <taxon>Pseudonocardiales</taxon>
        <taxon>Pseudonocardiaceae</taxon>
        <taxon>Actinomycetospora</taxon>
    </lineage>
</organism>
<accession>A0ABT7MGI3</accession>
<gene>
    <name evidence="1" type="ORF">QRT03_27690</name>
</gene>
<name>A0ABT7MGI3_9PSEU</name>
<sequence length="130" mass="13908">MTAFFVPGTDPDTAESRYAELAELAGAAVGHPADRVRSVRFVRGAEEWTAAVGEHLSGRLAARTDRRTARGSAPTRRVSDPATVQAVFHTGHGYVLVIDTPPVGTVDDSVWDNPVTIAEHDARDVVLFDG</sequence>
<evidence type="ECO:0000313" key="1">
    <source>
        <dbReference type="EMBL" id="MDL5159780.1"/>
    </source>
</evidence>
<reference evidence="1 2" key="1">
    <citation type="submission" date="2023-06" db="EMBL/GenBank/DDBJ databases">
        <title>Actinomycetospora Odt1-22.</title>
        <authorList>
            <person name="Supong K."/>
        </authorList>
    </citation>
    <scope>NUCLEOTIDE SEQUENCE [LARGE SCALE GENOMIC DNA]</scope>
    <source>
        <strain evidence="1 2">Odt1-22</strain>
    </source>
</reference>
<proteinExistence type="predicted"/>